<dbReference type="SFLD" id="SFLDG01386">
    <property type="entry name" value="main_SPASM_domain-containing"/>
    <property type="match status" value="1"/>
</dbReference>
<dbReference type="InterPro" id="IPR023885">
    <property type="entry name" value="4Fe4S-binding_SPASM_dom"/>
</dbReference>
<dbReference type="GO" id="GO:0051536">
    <property type="term" value="F:iron-sulfur cluster binding"/>
    <property type="evidence" value="ECO:0007669"/>
    <property type="project" value="UniProtKB-KW"/>
</dbReference>
<dbReference type="InterPro" id="IPR058240">
    <property type="entry name" value="rSAM_sf"/>
</dbReference>
<name>A0A0G1P166_9BACT</name>
<dbReference type="GO" id="GO:0016491">
    <property type="term" value="F:oxidoreductase activity"/>
    <property type="evidence" value="ECO:0007669"/>
    <property type="project" value="InterPro"/>
</dbReference>
<dbReference type="PANTHER" id="PTHR43273">
    <property type="entry name" value="ANAEROBIC SULFATASE-MATURATING ENZYME HOMOLOG ASLB-RELATED"/>
    <property type="match status" value="1"/>
</dbReference>
<dbReference type="Proteomes" id="UP000033966">
    <property type="component" value="Unassembled WGS sequence"/>
</dbReference>
<evidence type="ECO:0000313" key="8">
    <source>
        <dbReference type="EMBL" id="KKT90089.1"/>
    </source>
</evidence>
<evidence type="ECO:0000256" key="2">
    <source>
        <dbReference type="ARBA" id="ARBA00022691"/>
    </source>
</evidence>
<dbReference type="SFLD" id="SFLDS00029">
    <property type="entry name" value="Radical_SAM"/>
    <property type="match status" value="1"/>
</dbReference>
<dbReference type="Pfam" id="PF04055">
    <property type="entry name" value="Radical_SAM"/>
    <property type="match status" value="1"/>
</dbReference>
<keyword evidence="5" id="KW-0411">Iron-sulfur</keyword>
<dbReference type="CDD" id="cd01335">
    <property type="entry name" value="Radical_SAM"/>
    <property type="match status" value="1"/>
</dbReference>
<dbReference type="GO" id="GO:0046872">
    <property type="term" value="F:metal ion binding"/>
    <property type="evidence" value="ECO:0007669"/>
    <property type="project" value="UniProtKB-KW"/>
</dbReference>
<comment type="cofactor">
    <cofactor evidence="1">
        <name>[4Fe-4S] cluster</name>
        <dbReference type="ChEBI" id="CHEBI:49883"/>
    </cofactor>
</comment>
<evidence type="ECO:0000256" key="5">
    <source>
        <dbReference type="ARBA" id="ARBA00023014"/>
    </source>
</evidence>
<keyword evidence="4" id="KW-0408">Iron</keyword>
<dbReference type="SFLD" id="SFLDG01384">
    <property type="entry name" value="thioether_bond_formation_requi"/>
    <property type="match status" value="1"/>
</dbReference>
<comment type="similarity">
    <text evidence="6">Belongs to the radical SAM superfamily. Anaerobic sulfatase-maturating enzyme family.</text>
</comment>
<keyword evidence="3" id="KW-0479">Metal-binding</keyword>
<evidence type="ECO:0000313" key="9">
    <source>
        <dbReference type="Proteomes" id="UP000033966"/>
    </source>
</evidence>
<dbReference type="Gene3D" id="3.20.20.70">
    <property type="entry name" value="Aldolase class I"/>
    <property type="match status" value="1"/>
</dbReference>
<dbReference type="PANTHER" id="PTHR43273:SF3">
    <property type="entry name" value="ANAEROBIC SULFATASE-MATURATING ENZYME HOMOLOG ASLB-RELATED"/>
    <property type="match status" value="1"/>
</dbReference>
<dbReference type="SUPFAM" id="SSF102114">
    <property type="entry name" value="Radical SAM enzymes"/>
    <property type="match status" value="1"/>
</dbReference>
<evidence type="ECO:0000256" key="1">
    <source>
        <dbReference type="ARBA" id="ARBA00001966"/>
    </source>
</evidence>
<dbReference type="EMBL" id="LCKF01000044">
    <property type="protein sequence ID" value="KKT90089.1"/>
    <property type="molecule type" value="Genomic_DNA"/>
</dbReference>
<dbReference type="NCBIfam" id="TIGR04085">
    <property type="entry name" value="rSAM_more_4Fe4S"/>
    <property type="match status" value="1"/>
</dbReference>
<comment type="caution">
    <text evidence="8">The sequence shown here is derived from an EMBL/GenBank/DDBJ whole genome shotgun (WGS) entry which is preliminary data.</text>
</comment>
<evidence type="ECO:0000259" key="7">
    <source>
        <dbReference type="Pfam" id="PF04055"/>
    </source>
</evidence>
<sequence length="482" mass="53936">MKKYQLSPNLRIISDHESEAAMVYHTLYGNPSIINHEGLRFLNLFRQPTTMEEVSGICDEDPQSTIQEFLDVFFLVEPGLDEKEFLRKQKAQHLSQVGTRQTVDRMGLAISDSCNFGCTHCIHFQSSSNNGTALPLYQKPSQQLNMSWETAKKCIDRYVALMRERGHSHCKIHFGNAEPLINWPVIEKILHYCGDMSDLTFEFAINTNLVLMSREIAETLKKYRVRIATSLDGTSQANDAIRVTKGGKGTFDCIMEKFDLLAEIGYPLDGFSITVTRGNFHLIDTDIIDLAARRGMTSIAFDYDLVSLVDIPVATRVDKLMGLKRYANERGIDFFGTWDSAFRNLSSESLLTGNHAFCAAVEGKSVEFNVDGAIKVCSHTTTQVGHIDTFDQMFQETGGLFKIVKERFPGTDEYCSGCAIEGPCGGQCHVTREVAARSVGEERQRLFADMCDFYRTITEALAVEYIRSNGSVAVGSCKICTL</sequence>
<accession>A0A0G1P166</accession>
<proteinExistence type="inferred from homology"/>
<dbReference type="InterPro" id="IPR013785">
    <property type="entry name" value="Aldolase_TIM"/>
</dbReference>
<evidence type="ECO:0000256" key="6">
    <source>
        <dbReference type="ARBA" id="ARBA00023601"/>
    </source>
</evidence>
<evidence type="ECO:0000256" key="3">
    <source>
        <dbReference type="ARBA" id="ARBA00022723"/>
    </source>
</evidence>
<dbReference type="SFLD" id="SFLDG01067">
    <property type="entry name" value="SPASM/twitch_domain_containing"/>
    <property type="match status" value="1"/>
</dbReference>
<feature type="domain" description="Radical SAM core" evidence="7">
    <location>
        <begin position="110"/>
        <end position="268"/>
    </location>
</feature>
<evidence type="ECO:0000256" key="4">
    <source>
        <dbReference type="ARBA" id="ARBA00023004"/>
    </source>
</evidence>
<dbReference type="InterPro" id="IPR023867">
    <property type="entry name" value="Sulphatase_maturase_rSAM"/>
</dbReference>
<protein>
    <submittedName>
        <fullName evidence="8">Arylsulfatase regulator (Fe-S oxidoreductase)</fullName>
    </submittedName>
</protein>
<dbReference type="InterPro" id="IPR007197">
    <property type="entry name" value="rSAM"/>
</dbReference>
<dbReference type="AlphaFoldDB" id="A0A0G1P166"/>
<keyword evidence="2" id="KW-0949">S-adenosyl-L-methionine</keyword>
<organism evidence="8 9">
    <name type="scientific">Candidatus Jorgensenbacteria bacterium GW2011_GWA2_45_13</name>
    <dbReference type="NCBI Taxonomy" id="1618662"/>
    <lineage>
        <taxon>Bacteria</taxon>
        <taxon>Candidatus Joergenseniibacteriota</taxon>
    </lineage>
</organism>
<gene>
    <name evidence="8" type="ORF">UW92_C0044G0003</name>
</gene>
<reference evidence="8 9" key="1">
    <citation type="journal article" date="2015" name="Nature">
        <title>rRNA introns, odd ribosomes, and small enigmatic genomes across a large radiation of phyla.</title>
        <authorList>
            <person name="Brown C.T."/>
            <person name="Hug L.A."/>
            <person name="Thomas B.C."/>
            <person name="Sharon I."/>
            <person name="Castelle C.J."/>
            <person name="Singh A."/>
            <person name="Wilkins M.J."/>
            <person name="Williams K.H."/>
            <person name="Banfield J.F."/>
        </authorList>
    </citation>
    <scope>NUCLEOTIDE SEQUENCE [LARGE SCALE GENOMIC DNA]</scope>
</reference>